<dbReference type="Pfam" id="PF06224">
    <property type="entry name" value="AlkZ-like"/>
    <property type="match status" value="1"/>
</dbReference>
<dbReference type="PANTHER" id="PTHR38479">
    <property type="entry name" value="LMO0824 PROTEIN"/>
    <property type="match status" value="1"/>
</dbReference>
<dbReference type="GeneID" id="8680495"/>
<dbReference type="InterPro" id="IPR009351">
    <property type="entry name" value="AlkZ-like"/>
</dbReference>
<protein>
    <recommendedName>
        <fullName evidence="3">Winged helix DNA-binding domain-containing protein</fullName>
    </recommendedName>
</protein>
<accession>D1YVI9</accession>
<reference evidence="1 2" key="2">
    <citation type="journal article" date="2008" name="Int. J. Syst. Evol. Microbiol.">
        <title>Methanocella paludicola gen. nov., sp. nov., a methane-producing archaeon, the first isolate of the lineage 'Rice Cluster I', and proposal of the new archaeal order Methanocellales ord. nov.</title>
        <authorList>
            <person name="Sakai S."/>
            <person name="Imachi H."/>
            <person name="Hanada S."/>
            <person name="Ohashi A."/>
            <person name="Harada H."/>
            <person name="Kamagata Y."/>
        </authorList>
    </citation>
    <scope>NUCLEOTIDE SEQUENCE [LARGE SCALE GENOMIC DNA]</scope>
    <source>
        <strain evidence="2">DSM 17711 / JCM 13418 / NBRC 101707 / SANAE</strain>
    </source>
</reference>
<dbReference type="OrthoDB" id="303731at2157"/>
<dbReference type="PANTHER" id="PTHR38479:SF2">
    <property type="entry name" value="WINGED HELIX DNA-BINDING DOMAIN-CONTAINING PROTEIN"/>
    <property type="match status" value="1"/>
</dbReference>
<sequence length="388" mass="43903">MKPVSVEDVNRLVLRKQHLSDDSRAERLVEMVWDIGGLHATSAIGPYISAFLRCKDFRREDLDRELYVNKSLGQLRCMRFTMYIQPTGAFAMYHSAMKRTFETGYLSRLKRVAMPEKEYERLERSILALLRDGGKTAAEIKKALGVDTSLFQVLNAMCDTGLLAKGMPKGSWKSNLHTYHLFGDYYPDVDLEMEEKLATASLALHYLKAFGPATEADIAWWTGLRRSDIREAIESLEARTDRIDVSGLGNDMIVDYVDIRSIQGARAPKKPAVRLLPSLDPYLMGYKDRDRYLDKKHYGCVYDRSGNATTCIMVDGRIAGVWDIDEKAIGVYLFEEAPESVLREIRRQAEEMSVFLLGKPLPIKECSSMVPLSDRPPGAVMTPLKGQI</sequence>
<dbReference type="eggNOG" id="arCOG11014">
    <property type="taxonomic scope" value="Archaea"/>
</dbReference>
<dbReference type="STRING" id="304371.MCP_0389"/>
<dbReference type="AlphaFoldDB" id="D1YVI9"/>
<keyword evidence="2" id="KW-1185">Reference proteome</keyword>
<reference evidence="1 2" key="1">
    <citation type="journal article" date="2007" name="Appl. Environ. Microbiol.">
        <title>Isolation of key methanogens for global methane emission from rice paddy fields: a novel isolate affiliated with the clone cluster rice cluster I.</title>
        <authorList>
            <person name="Sakai S."/>
            <person name="Imachi H."/>
            <person name="Sekiguchi Y."/>
            <person name="Ohashi A."/>
            <person name="Harada H."/>
            <person name="Kamagata Y."/>
        </authorList>
    </citation>
    <scope>NUCLEOTIDE SEQUENCE [LARGE SCALE GENOMIC DNA]</scope>
    <source>
        <strain evidence="2">DSM 17711 / JCM 13418 / NBRC 101707 / SANAE</strain>
    </source>
</reference>
<gene>
    <name evidence="1" type="ordered locus">MCP_0389</name>
</gene>
<dbReference type="RefSeq" id="WP_012899141.1">
    <property type="nucleotide sequence ID" value="NC_013665.1"/>
</dbReference>
<dbReference type="Proteomes" id="UP000001882">
    <property type="component" value="Chromosome"/>
</dbReference>
<reference evidence="2" key="3">
    <citation type="journal article" date="2011" name="PLoS ONE">
        <title>Genome sequence of a mesophilic hydrogenotrophic methanogen Methanocella paludicola, the first cultivated representative of the order Methanocellales.</title>
        <authorList>
            <person name="Sakai S."/>
            <person name="Takaki Y."/>
            <person name="Shimamura S."/>
            <person name="Sekine M."/>
            <person name="Tajima T."/>
            <person name="Kosugi H."/>
            <person name="Ichikawa N."/>
            <person name="Tasumi E."/>
            <person name="Hiraki A.T."/>
            <person name="Shimizu A."/>
            <person name="Kato Y."/>
            <person name="Nishiko R."/>
            <person name="Mori K."/>
            <person name="Fujita N."/>
            <person name="Imachi H."/>
            <person name="Takai K."/>
        </authorList>
    </citation>
    <scope>NUCLEOTIDE SEQUENCE [LARGE SCALE GENOMIC DNA]</scope>
    <source>
        <strain evidence="2">DSM 17711 / JCM 13418 / NBRC 101707 / SANAE</strain>
    </source>
</reference>
<evidence type="ECO:0008006" key="3">
    <source>
        <dbReference type="Google" id="ProtNLM"/>
    </source>
</evidence>
<organism evidence="1 2">
    <name type="scientific">Methanocella paludicola (strain DSM 17711 / JCM 13418 / NBRC 101707 / SANAE)</name>
    <dbReference type="NCBI Taxonomy" id="304371"/>
    <lineage>
        <taxon>Archaea</taxon>
        <taxon>Methanobacteriati</taxon>
        <taxon>Methanobacteriota</taxon>
        <taxon>Stenosarchaea group</taxon>
        <taxon>Methanomicrobia</taxon>
        <taxon>Methanocellales</taxon>
        <taxon>Methanocellaceae</taxon>
        <taxon>Methanocella</taxon>
    </lineage>
</organism>
<name>D1YVI9_METPS</name>
<dbReference type="EMBL" id="AP011532">
    <property type="protein sequence ID" value="BAI60461.1"/>
    <property type="molecule type" value="Genomic_DNA"/>
</dbReference>
<dbReference type="InParanoid" id="D1YVI9"/>
<evidence type="ECO:0000313" key="1">
    <source>
        <dbReference type="EMBL" id="BAI60461.1"/>
    </source>
</evidence>
<evidence type="ECO:0000313" key="2">
    <source>
        <dbReference type="Proteomes" id="UP000001882"/>
    </source>
</evidence>
<proteinExistence type="predicted"/>
<dbReference type="KEGG" id="mpd:MCP_0389"/>